<dbReference type="Proteomes" id="UP000800035">
    <property type="component" value="Unassembled WGS sequence"/>
</dbReference>
<evidence type="ECO:0000259" key="1">
    <source>
        <dbReference type="Pfam" id="PF06985"/>
    </source>
</evidence>
<dbReference type="EMBL" id="ML976985">
    <property type="protein sequence ID" value="KAF1959347.1"/>
    <property type="molecule type" value="Genomic_DNA"/>
</dbReference>
<proteinExistence type="predicted"/>
<protein>
    <submittedName>
        <fullName evidence="2">HET-domain-containing protein</fullName>
    </submittedName>
</protein>
<name>A0A6A5UE13_9PLEO</name>
<dbReference type="Pfam" id="PF06985">
    <property type="entry name" value="HET"/>
    <property type="match status" value="1"/>
</dbReference>
<organism evidence="2 3">
    <name type="scientific">Byssothecium circinans</name>
    <dbReference type="NCBI Taxonomy" id="147558"/>
    <lineage>
        <taxon>Eukaryota</taxon>
        <taxon>Fungi</taxon>
        <taxon>Dikarya</taxon>
        <taxon>Ascomycota</taxon>
        <taxon>Pezizomycotina</taxon>
        <taxon>Dothideomycetes</taxon>
        <taxon>Pleosporomycetidae</taxon>
        <taxon>Pleosporales</taxon>
        <taxon>Massarineae</taxon>
        <taxon>Massarinaceae</taxon>
        <taxon>Byssothecium</taxon>
    </lineage>
</organism>
<gene>
    <name evidence="2" type="ORF">CC80DRAFT_407242</name>
</gene>
<dbReference type="PANTHER" id="PTHR33112">
    <property type="entry name" value="DOMAIN PROTEIN, PUTATIVE-RELATED"/>
    <property type="match status" value="1"/>
</dbReference>
<evidence type="ECO:0000313" key="3">
    <source>
        <dbReference type="Proteomes" id="UP000800035"/>
    </source>
</evidence>
<dbReference type="PANTHER" id="PTHR33112:SF1">
    <property type="entry name" value="HETEROKARYON INCOMPATIBILITY DOMAIN-CONTAINING PROTEIN"/>
    <property type="match status" value="1"/>
</dbReference>
<reference evidence="2" key="1">
    <citation type="journal article" date="2020" name="Stud. Mycol.">
        <title>101 Dothideomycetes genomes: a test case for predicting lifestyles and emergence of pathogens.</title>
        <authorList>
            <person name="Haridas S."/>
            <person name="Albert R."/>
            <person name="Binder M."/>
            <person name="Bloem J."/>
            <person name="Labutti K."/>
            <person name="Salamov A."/>
            <person name="Andreopoulos B."/>
            <person name="Baker S."/>
            <person name="Barry K."/>
            <person name="Bills G."/>
            <person name="Bluhm B."/>
            <person name="Cannon C."/>
            <person name="Castanera R."/>
            <person name="Culley D."/>
            <person name="Daum C."/>
            <person name="Ezra D."/>
            <person name="Gonzalez J."/>
            <person name="Henrissat B."/>
            <person name="Kuo A."/>
            <person name="Liang C."/>
            <person name="Lipzen A."/>
            <person name="Lutzoni F."/>
            <person name="Magnuson J."/>
            <person name="Mondo S."/>
            <person name="Nolan M."/>
            <person name="Ohm R."/>
            <person name="Pangilinan J."/>
            <person name="Park H.-J."/>
            <person name="Ramirez L."/>
            <person name="Alfaro M."/>
            <person name="Sun H."/>
            <person name="Tritt A."/>
            <person name="Yoshinaga Y."/>
            <person name="Zwiers L.-H."/>
            <person name="Turgeon B."/>
            <person name="Goodwin S."/>
            <person name="Spatafora J."/>
            <person name="Crous P."/>
            <person name="Grigoriev I."/>
        </authorList>
    </citation>
    <scope>NUCLEOTIDE SEQUENCE</scope>
    <source>
        <strain evidence="2">CBS 675.92</strain>
    </source>
</reference>
<accession>A0A6A5UE13</accession>
<keyword evidence="3" id="KW-1185">Reference proteome</keyword>
<dbReference type="AlphaFoldDB" id="A0A6A5UE13"/>
<sequence>MRGGLLLPVRRENESGYLPRGRILEPEVNFDVVRSWVKLCEMGHGDQCSHRDLKIEGLRVIDCYTKTVIEAPANCCYIALSYVWGSGSADAAPGFDWHSLPPLILDSVTCTLRLQCRYLWVDRYCIPQENFTLKHQQIRQMHTIYRHAWITIIAACCQDASSGLVGISVPRDTRFSAKIGDGEFAVASHPWYVKERLQKSKWSTRGWTFQEGLLSSRRLVFSDAEVYLQCNAPTNCLCEFESHDMQSLSTRNSTLCLEEAFPINLLPSNAFRSGDCIQEYSQRTLTNDSDALDAFTGVLNSFSGDDEELDHFWGILVFRSESGRVVLENELVERTIPTRSERLARNILWYFVRAPQRREGFPSWSWVGWRGRGEMGGIWQCE</sequence>
<evidence type="ECO:0000313" key="2">
    <source>
        <dbReference type="EMBL" id="KAF1959347.1"/>
    </source>
</evidence>
<feature type="domain" description="Heterokaryon incompatibility" evidence="1">
    <location>
        <begin position="77"/>
        <end position="211"/>
    </location>
</feature>
<dbReference type="OrthoDB" id="5428863at2759"/>
<dbReference type="InterPro" id="IPR010730">
    <property type="entry name" value="HET"/>
</dbReference>